<evidence type="ECO:0000313" key="1">
    <source>
        <dbReference type="EMBL" id="MDL0430432.1"/>
    </source>
</evidence>
<dbReference type="EMBL" id="JASSVS010000002">
    <property type="protein sequence ID" value="MDL0430432.1"/>
    <property type="molecule type" value="Genomic_DNA"/>
</dbReference>
<dbReference type="Proteomes" id="UP001227964">
    <property type="component" value="Unassembled WGS sequence"/>
</dbReference>
<comment type="caution">
    <text evidence="1">The sequence shown here is derived from an EMBL/GenBank/DDBJ whole genome shotgun (WGS) entry which is preliminary data.</text>
</comment>
<evidence type="ECO:0000313" key="2">
    <source>
        <dbReference type="Proteomes" id="UP001227964"/>
    </source>
</evidence>
<dbReference type="InterPro" id="IPR021730">
    <property type="entry name" value="YdbH"/>
</dbReference>
<protein>
    <submittedName>
        <fullName evidence="1">YdbH domain-containing protein</fullName>
    </submittedName>
</protein>
<keyword evidence="2" id="KW-1185">Reference proteome</keyword>
<gene>
    <name evidence="1" type="ORF">QPM17_04810</name>
</gene>
<organism evidence="1 2">
    <name type="scientific">Marinobacter azerbaijanicus</name>
    <dbReference type="NCBI Taxonomy" id="3050455"/>
    <lineage>
        <taxon>Bacteria</taxon>
        <taxon>Pseudomonadati</taxon>
        <taxon>Pseudomonadota</taxon>
        <taxon>Gammaproteobacteria</taxon>
        <taxon>Pseudomonadales</taxon>
        <taxon>Marinobacteraceae</taxon>
        <taxon>Marinobacter</taxon>
    </lineage>
</organism>
<sequence>MARVMTLRRFLLWLLALLVVLIVAGGWYARVAWQEWQQLNNIRNLQWQGVNVSLSGVQLEHFAITQLRDGQSYRVEGEALSLGWKWNWYGPTPDVVLVGRLAVDVPAWPNASQQTGASTEVSGGLPRQLPAWLPDNIAIEQLALTLPKGIHATGDLTLSELAAPDDRSIATKALRIDMPVPAMTRAGWRIHKGRASLVIAGKAEGQSADFEFRDGSFVEVARVEAPDSALRLDRLRVKLAGMELTAGYSLQPMALEELAFEGTAVATAATIQQSQLHPQPWRLDGRLEGSLKGLTFDGRLSSDAGAVANIRSSLPFDGIAQLDADMTAVGTKGSRQLSGTFTAWPEGLEVEEGSIRTELGLRFPPEGARMQGQVTFDGLGGLFVRTAWAGLNGKVAIEKAGDRLEAGSSRLSLDTVNPGIALSNVEIVGGYRSTMEQMGAGTLTIEQASAQLLGGSVRVEPAQWQLSDLPLRVPLELSGIELSELMQVYPAEGLAGSGVLRGKVPLWISEEGVSIESGQVEAVAPGGTLKLPADRLRGMAQKNEAMALVVQAMQNFNYTVLNSTVDYDQDGTLVLGLRLEGSSPDVRDGHPIVLNINLEEDIPALLTSLQLSGRVNEAVTEKVRNLIRKRDAGSQSTGSGN</sequence>
<reference evidence="1 2" key="1">
    <citation type="submission" date="2023-06" db="EMBL/GenBank/DDBJ databases">
        <title>Marinobacter azerbaijanicus a moderately halophilic, isolated from Urmia Lake in Azerbaijan region of Iran.</title>
        <authorList>
            <person name="Sanchez-Porro C."/>
            <person name="Aghdam E.M."/>
            <person name="Saheb S.M."/>
            <person name="Tarhriz V."/>
            <person name="Kazemi E."/>
            <person name="Ammozegar M.A."/>
            <person name="Ventosa A."/>
            <person name="Hejazi M.S."/>
        </authorList>
    </citation>
    <scope>NUCLEOTIDE SEQUENCE [LARGE SCALE GENOMIC DNA]</scope>
    <source>
        <strain evidence="1 2">TBZ242</strain>
    </source>
</reference>
<dbReference type="Pfam" id="PF11739">
    <property type="entry name" value="YdbH-like"/>
    <property type="match status" value="2"/>
</dbReference>
<dbReference type="RefSeq" id="WP_285389225.1">
    <property type="nucleotide sequence ID" value="NZ_JASSVS010000002.1"/>
</dbReference>
<accession>A0ABT7I8E2</accession>
<proteinExistence type="predicted"/>
<name>A0ABT7I8E2_9GAMM</name>